<keyword evidence="4" id="KW-0418">Kinase</keyword>
<keyword evidence="2" id="KW-0808">Transferase</keyword>
<dbReference type="OMA" id="TRERYNM"/>
<dbReference type="SUPFAM" id="SSF56112">
    <property type="entry name" value="Protein kinase-like (PK-like)"/>
    <property type="match status" value="1"/>
</dbReference>
<dbReference type="STRING" id="4829.A0A163MCY2"/>
<dbReference type="OrthoDB" id="541276at2759"/>
<protein>
    <recommendedName>
        <fullName evidence="12">Protein kinase domain-containing protein</fullName>
    </recommendedName>
</protein>
<feature type="region of interest" description="Disordered" evidence="11">
    <location>
        <begin position="375"/>
        <end position="414"/>
    </location>
</feature>
<evidence type="ECO:0000256" key="2">
    <source>
        <dbReference type="ARBA" id="ARBA00022679"/>
    </source>
</evidence>
<feature type="binding site" evidence="7">
    <location>
        <position position="176"/>
    </location>
    <ligand>
        <name>ATP</name>
        <dbReference type="ChEBI" id="CHEBI:30616"/>
    </ligand>
</feature>
<evidence type="ECO:0000256" key="7">
    <source>
        <dbReference type="PIRSR" id="PIRSR630616-2"/>
    </source>
</evidence>
<dbReference type="PANTHER" id="PTHR24350">
    <property type="entry name" value="SERINE/THREONINE-PROTEIN KINASE IAL-RELATED"/>
    <property type="match status" value="1"/>
</dbReference>
<dbReference type="InterPro" id="IPR000719">
    <property type="entry name" value="Prot_kinase_dom"/>
</dbReference>
<evidence type="ECO:0000313" key="13">
    <source>
        <dbReference type="EMBL" id="SAM03609.1"/>
    </source>
</evidence>
<dbReference type="FunFam" id="1.10.510.10:FF:000571">
    <property type="entry name" value="Maternal embryonic leucine zipper kinase"/>
    <property type="match status" value="1"/>
</dbReference>
<evidence type="ECO:0000256" key="1">
    <source>
        <dbReference type="ARBA" id="ARBA00022527"/>
    </source>
</evidence>
<keyword evidence="3 7" id="KW-0547">Nucleotide-binding</keyword>
<organism evidence="13">
    <name type="scientific">Absidia glauca</name>
    <name type="common">Pin mould</name>
    <dbReference type="NCBI Taxonomy" id="4829"/>
    <lineage>
        <taxon>Eukaryota</taxon>
        <taxon>Fungi</taxon>
        <taxon>Fungi incertae sedis</taxon>
        <taxon>Mucoromycota</taxon>
        <taxon>Mucoromycotina</taxon>
        <taxon>Mucoromycetes</taxon>
        <taxon>Mucorales</taxon>
        <taxon>Cunninghamellaceae</taxon>
        <taxon>Absidia</taxon>
    </lineage>
</organism>
<evidence type="ECO:0000256" key="5">
    <source>
        <dbReference type="ARBA" id="ARBA00022840"/>
    </source>
</evidence>
<feature type="binding site" evidence="7">
    <location>
        <begin position="154"/>
        <end position="155"/>
    </location>
    <ligand>
        <name>ATP</name>
        <dbReference type="ChEBI" id="CHEBI:30616"/>
    </ligand>
</feature>
<dbReference type="FunFam" id="3.30.200.20:FF:000042">
    <property type="entry name" value="Aurora kinase A"/>
    <property type="match status" value="1"/>
</dbReference>
<feature type="domain" description="Protein kinase" evidence="12">
    <location>
        <begin position="27"/>
        <end position="294"/>
    </location>
</feature>
<dbReference type="InterPro" id="IPR030616">
    <property type="entry name" value="Aur-like"/>
</dbReference>
<evidence type="ECO:0000256" key="11">
    <source>
        <dbReference type="SAM" id="MobiDB-lite"/>
    </source>
</evidence>
<feature type="compositionally biased region" description="Acidic residues" evidence="11">
    <location>
        <begin position="389"/>
        <end position="401"/>
    </location>
</feature>
<dbReference type="EMBL" id="LT554210">
    <property type="protein sequence ID" value="SAM03609.1"/>
    <property type="molecule type" value="Genomic_DNA"/>
</dbReference>
<reference evidence="13" key="1">
    <citation type="submission" date="2016-04" db="EMBL/GenBank/DDBJ databases">
        <authorList>
            <person name="Evans L.H."/>
            <person name="Alamgir A."/>
            <person name="Owens N."/>
            <person name="Weber N.D."/>
            <person name="Virtaneva K."/>
            <person name="Barbian K."/>
            <person name="Babar A."/>
            <person name="Rosenke K."/>
        </authorList>
    </citation>
    <scope>NUCLEOTIDE SEQUENCE [LARGE SCALE GENOMIC DNA]</scope>
    <source>
        <strain evidence="13">CBS 101.48</strain>
    </source>
</reference>
<dbReference type="InterPro" id="IPR017441">
    <property type="entry name" value="Protein_kinase_ATP_BS"/>
</dbReference>
<dbReference type="Pfam" id="PF00069">
    <property type="entry name" value="Pkinase"/>
    <property type="match status" value="1"/>
</dbReference>
<feature type="cross-link" description="Glycyl lysine isopeptide (Lys-Gly) (interchain with G-Cter in SUMO2)" evidence="8">
    <location>
        <position position="152"/>
    </location>
</feature>
<dbReference type="InterPro" id="IPR011009">
    <property type="entry name" value="Kinase-like_dom_sf"/>
</dbReference>
<feature type="binding site" evidence="7 9">
    <location>
        <position position="56"/>
    </location>
    <ligand>
        <name>ATP</name>
        <dbReference type="ChEBI" id="CHEBI:30616"/>
    </ligand>
</feature>
<evidence type="ECO:0000256" key="8">
    <source>
        <dbReference type="PIRSR" id="PIRSR630616-3"/>
    </source>
</evidence>
<dbReference type="Proteomes" id="UP000078561">
    <property type="component" value="Unassembled WGS sequence"/>
</dbReference>
<dbReference type="SMART" id="SM00220">
    <property type="entry name" value="S_TKc"/>
    <property type="match status" value="1"/>
</dbReference>
<keyword evidence="14" id="KW-1185">Reference proteome</keyword>
<evidence type="ECO:0000256" key="9">
    <source>
        <dbReference type="PROSITE-ProRule" id="PRU10141"/>
    </source>
</evidence>
<dbReference type="GO" id="GO:0004674">
    <property type="term" value="F:protein serine/threonine kinase activity"/>
    <property type="evidence" value="ECO:0007669"/>
    <property type="project" value="UniProtKB-KW"/>
</dbReference>
<feature type="compositionally biased region" description="Low complexity" evidence="11">
    <location>
        <begin position="378"/>
        <end position="388"/>
    </location>
</feature>
<keyword evidence="5 7" id="KW-0067">ATP-binding</keyword>
<evidence type="ECO:0000256" key="4">
    <source>
        <dbReference type="ARBA" id="ARBA00022777"/>
    </source>
</evidence>
<comment type="similarity">
    <text evidence="10">Belongs to the protein kinase superfamily.</text>
</comment>
<dbReference type="Gene3D" id="1.10.510.10">
    <property type="entry name" value="Transferase(Phosphotransferase) domain 1"/>
    <property type="match status" value="1"/>
</dbReference>
<feature type="active site" description="Proton acceptor" evidence="6">
    <location>
        <position position="150"/>
    </location>
</feature>
<dbReference type="AlphaFoldDB" id="A0A163MCY2"/>
<evidence type="ECO:0000256" key="10">
    <source>
        <dbReference type="RuleBase" id="RU000304"/>
    </source>
</evidence>
<sequence>MALAQQHSDYWAQDSVSMVDKVIDNDYELLEELGRGSYGCLYLGQSLVTNHYVAIKVLSKLGLDQEELDLQQLEIDIQSSLKHPSLLGLERVIHEKDHVFMVMELCDQGDLFDFVMNDQQHPDETLVKSVFGQILDAVQHMHALGIYHRDIKLENVLLKSEDNDHDATQFTCKVADFGLATRDRYSLEFGCGSTTYLAPEHFDDASGSMDPYDAAASDVWSVGILLLAFLFGRNPWQEATAADPSFAEFKRDPSVLKDQLFPLLSPSCAHFLQGVLALRGEDRPSIDQVKEQFLQLDLLLLPPGDDGDNNQVDDDDDASWCLDQDDYSRIPVDIPNLTKSANKKASFDSAIFSAASFTTSGMSWSDMVEEDFQRDQDSYGYSSLSSSTIEEEDEDEYDDTDVFVHSQEKESWWL</sequence>
<dbReference type="PROSITE" id="PS50011">
    <property type="entry name" value="PROTEIN_KINASE_DOM"/>
    <property type="match status" value="1"/>
</dbReference>
<dbReference type="InterPro" id="IPR008271">
    <property type="entry name" value="Ser/Thr_kinase_AS"/>
</dbReference>
<gene>
    <name evidence="13" type="primary">ABSGL_09451.1 scaffold 11253</name>
</gene>
<name>A0A163MCY2_ABSGL</name>
<evidence type="ECO:0000256" key="3">
    <source>
        <dbReference type="ARBA" id="ARBA00022741"/>
    </source>
</evidence>
<proteinExistence type="inferred from homology"/>
<keyword evidence="1 10" id="KW-0723">Serine/threonine-protein kinase</keyword>
<evidence type="ECO:0000256" key="6">
    <source>
        <dbReference type="PIRSR" id="PIRSR630616-1"/>
    </source>
</evidence>
<evidence type="ECO:0000259" key="12">
    <source>
        <dbReference type="PROSITE" id="PS50011"/>
    </source>
</evidence>
<evidence type="ECO:0000313" key="14">
    <source>
        <dbReference type="Proteomes" id="UP000078561"/>
    </source>
</evidence>
<dbReference type="PROSITE" id="PS00108">
    <property type="entry name" value="PROTEIN_KINASE_ST"/>
    <property type="match status" value="1"/>
</dbReference>
<dbReference type="GO" id="GO:0005524">
    <property type="term" value="F:ATP binding"/>
    <property type="evidence" value="ECO:0007669"/>
    <property type="project" value="UniProtKB-UniRule"/>
</dbReference>
<accession>A0A163MCY2</accession>
<dbReference type="InParanoid" id="A0A163MCY2"/>
<dbReference type="PROSITE" id="PS00107">
    <property type="entry name" value="PROTEIN_KINASE_ATP"/>
    <property type="match status" value="1"/>
</dbReference>